<evidence type="ECO:0000313" key="4">
    <source>
        <dbReference type="RefSeq" id="XP_018493892.1"/>
    </source>
</evidence>
<dbReference type="Gene3D" id="2.60.40.10">
    <property type="entry name" value="Immunoglobulins"/>
    <property type="match status" value="1"/>
</dbReference>
<feature type="compositionally biased region" description="Polar residues" evidence="1">
    <location>
        <begin position="8"/>
        <end position="20"/>
    </location>
</feature>
<evidence type="ECO:0000259" key="2">
    <source>
        <dbReference type="Pfam" id="PF16158"/>
    </source>
</evidence>
<dbReference type="InterPro" id="IPR032350">
    <property type="entry name" value="Nbr1_FW"/>
</dbReference>
<accession>A0AAJ7L488</accession>
<dbReference type="Pfam" id="PF16158">
    <property type="entry name" value="N_BRCA1_IG"/>
    <property type="match status" value="1"/>
</dbReference>
<feature type="domain" description="Nbr1 FW" evidence="2">
    <location>
        <begin position="159"/>
        <end position="255"/>
    </location>
</feature>
<dbReference type="KEGG" id="goe:108863790"/>
<protein>
    <submittedName>
        <fullName evidence="4">Uncharacterized protein C6orf106 homolog</fullName>
    </submittedName>
</protein>
<dbReference type="GO" id="GO:0016236">
    <property type="term" value="P:macroautophagy"/>
    <property type="evidence" value="ECO:0007669"/>
    <property type="project" value="TreeGrafter"/>
</dbReference>
<feature type="region of interest" description="Disordered" evidence="1">
    <location>
        <begin position="89"/>
        <end position="113"/>
    </location>
</feature>
<dbReference type="GO" id="GO:0000407">
    <property type="term" value="C:phagophore assembly site"/>
    <property type="evidence" value="ECO:0007669"/>
    <property type="project" value="TreeGrafter"/>
</dbReference>
<evidence type="ECO:0000256" key="1">
    <source>
        <dbReference type="SAM" id="MobiDB-lite"/>
    </source>
</evidence>
<dbReference type="Proteomes" id="UP000694867">
    <property type="component" value="Unplaced"/>
</dbReference>
<dbReference type="AlphaFoldDB" id="A0AAJ7L488"/>
<keyword evidence="3" id="KW-1185">Reference proteome</keyword>
<dbReference type="GeneID" id="108863790"/>
<gene>
    <name evidence="4" type="primary">LOC108863790</name>
</gene>
<dbReference type="PANTHER" id="PTHR20930:SF0">
    <property type="entry name" value="PROTEIN ILRUN"/>
    <property type="match status" value="1"/>
</dbReference>
<reference evidence="4" key="1">
    <citation type="submission" date="2025-08" db="UniProtKB">
        <authorList>
            <consortium name="RefSeq"/>
        </authorList>
    </citation>
    <scope>IDENTIFICATION</scope>
</reference>
<dbReference type="RefSeq" id="XP_018493892.1">
    <property type="nucleotide sequence ID" value="XM_018638376.1"/>
</dbReference>
<sequence>MEIDDATAPTSTTTNSGDVDSDCNNLLQEFSRLGTTDRDVLISKMQQLTNGLSTMESTFFLDMNNWNLEAAVWTYYDLASQVAGNQAQQQQQQEQQQQQQQQQSEPQQLPEMQGQLNQLQNSQALQNTFVGCISQPDGTNQSWEVNLPARFMTLVEDRTVGNGEAVTPDTPFIKTWRLRNTGLHAWPEGVVLKYVEGYNIQGEDVRINQMVSPNEEIDVSVRLRSPSDPGCYFSNWRLHDAQGPFGDSILILVQVQEGGVMAVTQQMDACHACE</sequence>
<dbReference type="InterPro" id="IPR039517">
    <property type="entry name" value="C6orf106_UBA-like"/>
</dbReference>
<evidence type="ECO:0000313" key="3">
    <source>
        <dbReference type="Proteomes" id="UP000694867"/>
    </source>
</evidence>
<dbReference type="CDD" id="cd14349">
    <property type="entry name" value="UBA_CF106"/>
    <property type="match status" value="1"/>
</dbReference>
<dbReference type="Gene3D" id="1.10.8.10">
    <property type="entry name" value="DNA helicase RuvA subunit, C-terminal domain"/>
    <property type="match status" value="1"/>
</dbReference>
<feature type="region of interest" description="Disordered" evidence="1">
    <location>
        <begin position="1"/>
        <end position="20"/>
    </location>
</feature>
<dbReference type="GO" id="GO:0043130">
    <property type="term" value="F:ubiquitin binding"/>
    <property type="evidence" value="ECO:0007669"/>
    <property type="project" value="TreeGrafter"/>
</dbReference>
<name>A0AAJ7L488_9ACAR</name>
<dbReference type="CDD" id="cd14947">
    <property type="entry name" value="NBR1_like"/>
    <property type="match status" value="1"/>
</dbReference>
<dbReference type="SUPFAM" id="SSF81995">
    <property type="entry name" value="beta-sandwich domain of Sec23/24"/>
    <property type="match status" value="1"/>
</dbReference>
<organism evidence="3 4">
    <name type="scientific">Galendromus occidentalis</name>
    <name type="common">western predatory mite</name>
    <dbReference type="NCBI Taxonomy" id="34638"/>
    <lineage>
        <taxon>Eukaryota</taxon>
        <taxon>Metazoa</taxon>
        <taxon>Ecdysozoa</taxon>
        <taxon>Arthropoda</taxon>
        <taxon>Chelicerata</taxon>
        <taxon>Arachnida</taxon>
        <taxon>Acari</taxon>
        <taxon>Parasitiformes</taxon>
        <taxon>Mesostigmata</taxon>
        <taxon>Gamasina</taxon>
        <taxon>Phytoseioidea</taxon>
        <taxon>Phytoseiidae</taxon>
        <taxon>Typhlodrominae</taxon>
        <taxon>Galendromus</taxon>
    </lineage>
</organism>
<proteinExistence type="predicted"/>
<dbReference type="Pfam" id="PF14555">
    <property type="entry name" value="UBA_4"/>
    <property type="match status" value="1"/>
</dbReference>
<dbReference type="InterPro" id="IPR013783">
    <property type="entry name" value="Ig-like_fold"/>
</dbReference>
<dbReference type="PANTHER" id="PTHR20930">
    <property type="entry name" value="OVARIAN CARCINOMA ANTIGEN CA125-RELATED"/>
    <property type="match status" value="1"/>
</dbReference>